<dbReference type="EMBL" id="CATQJA010000888">
    <property type="protein sequence ID" value="CAJ0564546.1"/>
    <property type="molecule type" value="Genomic_DNA"/>
</dbReference>
<dbReference type="Pfam" id="PF00646">
    <property type="entry name" value="F-box"/>
    <property type="match status" value="1"/>
</dbReference>
<evidence type="ECO:0000313" key="3">
    <source>
        <dbReference type="Proteomes" id="UP001177023"/>
    </source>
</evidence>
<dbReference type="AlphaFoldDB" id="A0AA36FRC1"/>
<dbReference type="PROSITE" id="PS50181">
    <property type="entry name" value="FBOX"/>
    <property type="match status" value="1"/>
</dbReference>
<organism evidence="2 3">
    <name type="scientific">Mesorhabditis spiculigera</name>
    <dbReference type="NCBI Taxonomy" id="96644"/>
    <lineage>
        <taxon>Eukaryota</taxon>
        <taxon>Metazoa</taxon>
        <taxon>Ecdysozoa</taxon>
        <taxon>Nematoda</taxon>
        <taxon>Chromadorea</taxon>
        <taxon>Rhabditida</taxon>
        <taxon>Rhabditina</taxon>
        <taxon>Rhabditomorpha</taxon>
        <taxon>Rhabditoidea</taxon>
        <taxon>Rhabditidae</taxon>
        <taxon>Mesorhabditinae</taxon>
        <taxon>Mesorhabditis</taxon>
    </lineage>
</organism>
<dbReference type="Proteomes" id="UP001177023">
    <property type="component" value="Unassembled WGS sequence"/>
</dbReference>
<dbReference type="InterPro" id="IPR036047">
    <property type="entry name" value="F-box-like_dom_sf"/>
</dbReference>
<sequence length="97" mass="11098">MLKLPQELITAVLDRLEPEELITLHRTTKEFRQRIGRRGFLPGRVQALHIHGRTVAKVKKNEKVVLKTCEFGVESREGTLILANNHHNGIFHLLGKT</sequence>
<evidence type="ECO:0000259" key="1">
    <source>
        <dbReference type="PROSITE" id="PS50181"/>
    </source>
</evidence>
<keyword evidence="3" id="KW-1185">Reference proteome</keyword>
<proteinExistence type="predicted"/>
<feature type="non-terminal residue" evidence="2">
    <location>
        <position position="1"/>
    </location>
</feature>
<accession>A0AA36FRC1</accession>
<protein>
    <recommendedName>
        <fullName evidence="1">F-box domain-containing protein</fullName>
    </recommendedName>
</protein>
<name>A0AA36FRC1_9BILA</name>
<evidence type="ECO:0000313" key="2">
    <source>
        <dbReference type="EMBL" id="CAJ0564546.1"/>
    </source>
</evidence>
<gene>
    <name evidence="2" type="ORF">MSPICULIGERA_LOCUS3220</name>
</gene>
<feature type="domain" description="F-box" evidence="1">
    <location>
        <begin position="1"/>
        <end position="33"/>
    </location>
</feature>
<dbReference type="InterPro" id="IPR001810">
    <property type="entry name" value="F-box_dom"/>
</dbReference>
<dbReference type="SUPFAM" id="SSF81383">
    <property type="entry name" value="F-box domain"/>
    <property type="match status" value="1"/>
</dbReference>
<comment type="caution">
    <text evidence="2">The sequence shown here is derived from an EMBL/GenBank/DDBJ whole genome shotgun (WGS) entry which is preliminary data.</text>
</comment>
<reference evidence="2" key="1">
    <citation type="submission" date="2023-06" db="EMBL/GenBank/DDBJ databases">
        <authorList>
            <person name="Delattre M."/>
        </authorList>
    </citation>
    <scope>NUCLEOTIDE SEQUENCE</scope>
    <source>
        <strain evidence="2">AF72</strain>
    </source>
</reference>